<gene>
    <name evidence="2" type="ORF">Tfont_02760</name>
</gene>
<protein>
    <submittedName>
        <fullName evidence="2">Uncharacterized protein</fullName>
    </submittedName>
</protein>
<sequence length="118" mass="12275">MQRQVVQLGLSAIATTVLASSAWAAATPWTPNTSGNVGAAPTTFNKWEAIEAPAESGASCGNGTPYRFFVNRTTNAANMAKTVIVFEGGGACWEQNACQMKDGVLGATNYKRIGNSTA</sequence>
<comment type="caution">
    <text evidence="2">The sequence shown here is derived from an EMBL/GenBank/DDBJ whole genome shotgun (WGS) entry which is preliminary data.</text>
</comment>
<evidence type="ECO:0000313" key="2">
    <source>
        <dbReference type="EMBL" id="TSE33697.1"/>
    </source>
</evidence>
<dbReference type="EMBL" id="VJOO01000057">
    <property type="protein sequence ID" value="TSE33697.1"/>
    <property type="molecule type" value="Genomic_DNA"/>
</dbReference>
<dbReference type="RefSeq" id="WP_143969906.1">
    <property type="nucleotide sequence ID" value="NZ_VJOO01000057.1"/>
</dbReference>
<dbReference type="AlphaFoldDB" id="A0A554XCX7"/>
<organism evidence="2 3">
    <name type="scientific">Tepidimonas fonticaldi</name>
    <dbReference type="NCBI Taxonomy" id="1101373"/>
    <lineage>
        <taxon>Bacteria</taxon>
        <taxon>Pseudomonadati</taxon>
        <taxon>Pseudomonadota</taxon>
        <taxon>Betaproteobacteria</taxon>
        <taxon>Burkholderiales</taxon>
        <taxon>Tepidimonas</taxon>
    </lineage>
</organism>
<feature type="chain" id="PRO_5021785810" evidence="1">
    <location>
        <begin position="25"/>
        <end position="118"/>
    </location>
</feature>
<evidence type="ECO:0000256" key="1">
    <source>
        <dbReference type="SAM" id="SignalP"/>
    </source>
</evidence>
<accession>A0A554XCX7</accession>
<keyword evidence="1" id="KW-0732">Signal</keyword>
<feature type="signal peptide" evidence="1">
    <location>
        <begin position="1"/>
        <end position="24"/>
    </location>
</feature>
<name>A0A554XCX7_9BURK</name>
<evidence type="ECO:0000313" key="3">
    <source>
        <dbReference type="Proteomes" id="UP000316388"/>
    </source>
</evidence>
<proteinExistence type="predicted"/>
<dbReference type="Proteomes" id="UP000316388">
    <property type="component" value="Unassembled WGS sequence"/>
</dbReference>
<reference evidence="2 3" key="1">
    <citation type="submission" date="2019-07" db="EMBL/GenBank/DDBJ databases">
        <title>Tepidimonas fonticaldi AT-A2 draft genome.</title>
        <authorList>
            <person name="Da Costa M.S."/>
            <person name="Froufe H.J.C."/>
            <person name="Egas C."/>
            <person name="Albuquerque L."/>
        </authorList>
    </citation>
    <scope>NUCLEOTIDE SEQUENCE [LARGE SCALE GENOMIC DNA]</scope>
    <source>
        <strain evidence="2 3">AT-A2</strain>
    </source>
</reference>